<evidence type="ECO:0000313" key="3">
    <source>
        <dbReference type="Ensembl" id="ENSCINP00000030285.1"/>
    </source>
</evidence>
<dbReference type="STRING" id="7719.ENSCINP00000030285"/>
<sequence length="572" mass="65296">MTRNSEVRRSFAREAPRVNQRKPEPQQIISRSTTAPEIGQRTDRKMRRDSSLQENVFVRSVANTQQSKQPGRRSSGRFLRTRTPGPEMAGSMKQNDVAIRPKSAMDIPYNAPGTYAPVLSGHSDWNVAAVSKEQMQLPSHSTFQTVAPPSYEDHLLRRAYPGVAQQQNHDYVNVEYVDQMRASSRRKKKEEGEYLDDLIHDPQAAYPLRSTGSHESVLNAKMDKMYTYDVPPPIPSKIRSSNSHDSILDNPHNPKQMQRYVESSYNTQNYVYLPSRNQPYPEYAQHYPNTYRAPPAPKDRNSQYGVIPAPTKTQRPQRSKKHPTYVVPSRWKEQEDPMYPPPPHGFHDDYAEHVPPLSPSLQRAYSGEKEDESVASAFRPYHQNRQPQQSSKANTNHYYQPPPTHQYDDRLTYNHRPTIIDHHRYHHHLERGNRTQHNRAFTRQQERPHYMDEYNGESDPSLSGEIGRHWHEEPTGVDIVTVTVRKNPTFGFHIMGGIDAGGNPYRPDDDGVFITYVAPGGSADGHVQPGDKLLLVNGSDFVGITHKRAVDLLRNAGHVAVLVVERLVGRPV</sequence>
<feature type="region of interest" description="Disordered" evidence="1">
    <location>
        <begin position="235"/>
        <end position="254"/>
    </location>
</feature>
<dbReference type="PROSITE" id="PS50106">
    <property type="entry name" value="PDZ"/>
    <property type="match status" value="1"/>
</dbReference>
<dbReference type="InterPro" id="IPR001478">
    <property type="entry name" value="PDZ"/>
</dbReference>
<protein>
    <recommendedName>
        <fullName evidence="2">PDZ domain-containing protein</fullName>
    </recommendedName>
</protein>
<dbReference type="EMBL" id="EAAA01002225">
    <property type="status" value="NOT_ANNOTATED_CDS"/>
    <property type="molecule type" value="Genomic_DNA"/>
</dbReference>
<reference evidence="3" key="3">
    <citation type="submission" date="2025-08" db="UniProtKB">
        <authorList>
            <consortium name="Ensembl"/>
        </authorList>
    </citation>
    <scope>IDENTIFICATION</scope>
</reference>
<evidence type="ECO:0000259" key="2">
    <source>
        <dbReference type="PROSITE" id="PS50106"/>
    </source>
</evidence>
<dbReference type="SMART" id="SM00228">
    <property type="entry name" value="PDZ"/>
    <property type="match status" value="1"/>
</dbReference>
<dbReference type="GO" id="GO:0098887">
    <property type="term" value="P:neurotransmitter receptor transport, endosome to postsynaptic membrane"/>
    <property type="evidence" value="ECO:0000318"/>
    <property type="project" value="GO_Central"/>
</dbReference>
<keyword evidence="4" id="KW-1185">Reference proteome</keyword>
<dbReference type="InterPro" id="IPR050614">
    <property type="entry name" value="Synaptic_Scaffolding_LAP-MAGUK"/>
</dbReference>
<feature type="region of interest" description="Disordered" evidence="1">
    <location>
        <begin position="272"/>
        <end position="410"/>
    </location>
</feature>
<dbReference type="GO" id="GO:0014069">
    <property type="term" value="C:postsynaptic density"/>
    <property type="evidence" value="ECO:0000318"/>
    <property type="project" value="GO_Central"/>
</dbReference>
<evidence type="ECO:0000256" key="1">
    <source>
        <dbReference type="SAM" id="MobiDB-lite"/>
    </source>
</evidence>
<dbReference type="InterPro" id="IPR036034">
    <property type="entry name" value="PDZ_sf"/>
</dbReference>
<dbReference type="SUPFAM" id="SSF50156">
    <property type="entry name" value="PDZ domain-like"/>
    <property type="match status" value="1"/>
</dbReference>
<reference evidence="3" key="4">
    <citation type="submission" date="2025-09" db="UniProtKB">
        <authorList>
            <consortium name="Ensembl"/>
        </authorList>
    </citation>
    <scope>IDENTIFICATION</scope>
</reference>
<dbReference type="GO" id="GO:0045197">
    <property type="term" value="P:establishment or maintenance of epithelial cell apical/basal polarity"/>
    <property type="evidence" value="ECO:0000318"/>
    <property type="project" value="GO_Central"/>
</dbReference>
<dbReference type="HOGENOM" id="CLU_476436_0_0_1"/>
<dbReference type="GO" id="GO:0098609">
    <property type="term" value="P:cell-cell adhesion"/>
    <property type="evidence" value="ECO:0000318"/>
    <property type="project" value="GO_Central"/>
</dbReference>
<feature type="compositionally biased region" description="Basic and acidic residues" evidence="1">
    <location>
        <begin position="40"/>
        <end position="51"/>
    </location>
</feature>
<organism evidence="3 4">
    <name type="scientific">Ciona intestinalis</name>
    <name type="common">Transparent sea squirt</name>
    <name type="synonym">Ascidia intestinalis</name>
    <dbReference type="NCBI Taxonomy" id="7719"/>
    <lineage>
        <taxon>Eukaryota</taxon>
        <taxon>Metazoa</taxon>
        <taxon>Chordata</taxon>
        <taxon>Tunicata</taxon>
        <taxon>Ascidiacea</taxon>
        <taxon>Phlebobranchia</taxon>
        <taxon>Cionidae</taxon>
        <taxon>Ciona</taxon>
    </lineage>
</organism>
<dbReference type="InParanoid" id="H2XKV3"/>
<feature type="compositionally biased region" description="Basic and acidic residues" evidence="1">
    <location>
        <begin position="1"/>
        <end position="24"/>
    </location>
</feature>
<dbReference type="AlphaFoldDB" id="H2XKV3"/>
<dbReference type="PANTHER" id="PTHR23119">
    <property type="entry name" value="DISCS LARGE"/>
    <property type="match status" value="1"/>
</dbReference>
<dbReference type="Gene3D" id="2.30.42.10">
    <property type="match status" value="1"/>
</dbReference>
<name>H2XKV3_CIOIN</name>
<dbReference type="CDD" id="cd06749">
    <property type="entry name" value="PDZ_densin_erbin-like"/>
    <property type="match status" value="1"/>
</dbReference>
<reference evidence="3" key="2">
    <citation type="journal article" date="2008" name="Genome Biol.">
        <title>Improved genome assembly and evidence-based global gene model set for the chordate Ciona intestinalis: new insight into intron and operon populations.</title>
        <authorList>
            <person name="Satou Y."/>
            <person name="Mineta K."/>
            <person name="Ogasawara M."/>
            <person name="Sasakura Y."/>
            <person name="Shoguchi E."/>
            <person name="Ueno K."/>
            <person name="Yamada L."/>
            <person name="Matsumoto J."/>
            <person name="Wasserscheid J."/>
            <person name="Dewar K."/>
            <person name="Wiley G.B."/>
            <person name="Macmil S.L."/>
            <person name="Roe B.A."/>
            <person name="Zeller R.W."/>
            <person name="Hastings K.E."/>
            <person name="Lemaire P."/>
            <person name="Lindquist E."/>
            <person name="Endo T."/>
            <person name="Hotta K."/>
            <person name="Inaba K."/>
        </authorList>
    </citation>
    <scope>NUCLEOTIDE SEQUENCE [LARGE SCALE GENOMIC DNA]</scope>
    <source>
        <strain evidence="3">wild type</strain>
    </source>
</reference>
<dbReference type="GO" id="GO:0016323">
    <property type="term" value="C:basolateral plasma membrane"/>
    <property type="evidence" value="ECO:0000318"/>
    <property type="project" value="GO_Central"/>
</dbReference>
<dbReference type="GeneTree" id="ENSGT00940000165286"/>
<dbReference type="Ensembl" id="ENSCINT00000031918.1">
    <property type="protein sequence ID" value="ENSCINP00000030285.1"/>
    <property type="gene ID" value="ENSCING00000018544.1"/>
</dbReference>
<dbReference type="PANTHER" id="PTHR23119:SF50">
    <property type="entry name" value="PDZ DOMAIN-CONTAINING PROTEIN"/>
    <property type="match status" value="1"/>
</dbReference>
<dbReference type="GO" id="GO:0019901">
    <property type="term" value="F:protein kinase binding"/>
    <property type="evidence" value="ECO:0000318"/>
    <property type="project" value="GO_Central"/>
</dbReference>
<dbReference type="GO" id="GO:0043113">
    <property type="term" value="P:receptor clustering"/>
    <property type="evidence" value="ECO:0000318"/>
    <property type="project" value="GO_Central"/>
</dbReference>
<proteinExistence type="predicted"/>
<dbReference type="GO" id="GO:0005912">
    <property type="term" value="C:adherens junction"/>
    <property type="evidence" value="ECO:0000318"/>
    <property type="project" value="GO_Central"/>
</dbReference>
<dbReference type="Pfam" id="PF00595">
    <property type="entry name" value="PDZ"/>
    <property type="match status" value="1"/>
</dbReference>
<feature type="region of interest" description="Disordered" evidence="1">
    <location>
        <begin position="1"/>
        <end position="91"/>
    </location>
</feature>
<feature type="compositionally biased region" description="Polar residues" evidence="1">
    <location>
        <begin position="383"/>
        <end position="398"/>
    </location>
</feature>
<reference evidence="4" key="1">
    <citation type="journal article" date="2002" name="Science">
        <title>The draft genome of Ciona intestinalis: insights into chordate and vertebrate origins.</title>
        <authorList>
            <person name="Dehal P."/>
            <person name="Satou Y."/>
            <person name="Campbell R.K."/>
            <person name="Chapman J."/>
            <person name="Degnan B."/>
            <person name="De Tomaso A."/>
            <person name="Davidson B."/>
            <person name="Di Gregorio A."/>
            <person name="Gelpke M."/>
            <person name="Goodstein D.M."/>
            <person name="Harafuji N."/>
            <person name="Hastings K.E."/>
            <person name="Ho I."/>
            <person name="Hotta K."/>
            <person name="Huang W."/>
            <person name="Kawashima T."/>
            <person name="Lemaire P."/>
            <person name="Martinez D."/>
            <person name="Meinertzhagen I.A."/>
            <person name="Necula S."/>
            <person name="Nonaka M."/>
            <person name="Putnam N."/>
            <person name="Rash S."/>
            <person name="Saiga H."/>
            <person name="Satake M."/>
            <person name="Terry A."/>
            <person name="Yamada L."/>
            <person name="Wang H.G."/>
            <person name="Awazu S."/>
            <person name="Azumi K."/>
            <person name="Boore J."/>
            <person name="Branno M."/>
            <person name="Chin-Bow S."/>
            <person name="DeSantis R."/>
            <person name="Doyle S."/>
            <person name="Francino P."/>
            <person name="Keys D.N."/>
            <person name="Haga S."/>
            <person name="Hayashi H."/>
            <person name="Hino K."/>
            <person name="Imai K.S."/>
            <person name="Inaba K."/>
            <person name="Kano S."/>
            <person name="Kobayashi K."/>
            <person name="Kobayashi M."/>
            <person name="Lee B.I."/>
            <person name="Makabe K.W."/>
            <person name="Manohar C."/>
            <person name="Matassi G."/>
            <person name="Medina M."/>
            <person name="Mochizuki Y."/>
            <person name="Mount S."/>
            <person name="Morishita T."/>
            <person name="Miura S."/>
            <person name="Nakayama A."/>
            <person name="Nishizaka S."/>
            <person name="Nomoto H."/>
            <person name="Ohta F."/>
            <person name="Oishi K."/>
            <person name="Rigoutsos I."/>
            <person name="Sano M."/>
            <person name="Sasaki A."/>
            <person name="Sasakura Y."/>
            <person name="Shoguchi E."/>
            <person name="Shin-i T."/>
            <person name="Spagnuolo A."/>
            <person name="Stainier D."/>
            <person name="Suzuki M.M."/>
            <person name="Tassy O."/>
            <person name="Takatori N."/>
            <person name="Tokuoka M."/>
            <person name="Yagi K."/>
            <person name="Yoshizaki F."/>
            <person name="Wada S."/>
            <person name="Zhang C."/>
            <person name="Hyatt P.D."/>
            <person name="Larimer F."/>
            <person name="Detter C."/>
            <person name="Doggett N."/>
            <person name="Glavina T."/>
            <person name="Hawkins T."/>
            <person name="Richardson P."/>
            <person name="Lucas S."/>
            <person name="Kohara Y."/>
            <person name="Levine M."/>
            <person name="Satoh N."/>
            <person name="Rokhsar D.S."/>
        </authorList>
    </citation>
    <scope>NUCLEOTIDE SEQUENCE [LARGE SCALE GENOMIC DNA]</scope>
</reference>
<feature type="domain" description="PDZ" evidence="2">
    <location>
        <begin position="479"/>
        <end position="568"/>
    </location>
</feature>
<dbReference type="Proteomes" id="UP000008144">
    <property type="component" value="Chromosome 5"/>
</dbReference>
<accession>H2XKV3</accession>
<evidence type="ECO:0000313" key="4">
    <source>
        <dbReference type="Proteomes" id="UP000008144"/>
    </source>
</evidence>